<dbReference type="Proteomes" id="UP000593663">
    <property type="component" value="Chromosome 2"/>
</dbReference>
<dbReference type="KEGG" id="sbar:H5V43_20750"/>
<dbReference type="AlphaFoldDB" id="A0A7M2GN31"/>
<accession>A0A7M2GN31</accession>
<proteinExistence type="predicted"/>
<evidence type="ECO:0000313" key="1">
    <source>
        <dbReference type="EMBL" id="QOT73637.1"/>
    </source>
</evidence>
<reference evidence="2" key="1">
    <citation type="submission" date="2020-08" db="EMBL/GenBank/DDBJ databases">
        <title>Complete genome sequence of Sphingobium barthaii strain KK22, a high-molecular-weight polycyclic aromatic hydrocarbon-degrading soil bacterium.</title>
        <authorList>
            <person name="Mori J.F."/>
            <person name="Kanaly R.A."/>
        </authorList>
    </citation>
    <scope>NUCLEOTIDE SEQUENCE [LARGE SCALE GENOMIC DNA]</scope>
    <source>
        <strain evidence="2">KK22</strain>
    </source>
</reference>
<organism evidence="1 2">
    <name type="scientific">Sphingobium fuliginis (strain ATCC 27551)</name>
    <dbReference type="NCBI Taxonomy" id="336203"/>
    <lineage>
        <taxon>Bacteria</taxon>
        <taxon>Pseudomonadati</taxon>
        <taxon>Pseudomonadota</taxon>
        <taxon>Alphaproteobacteria</taxon>
        <taxon>Sphingomonadales</taxon>
        <taxon>Sphingomonadaceae</taxon>
        <taxon>Sphingobium</taxon>
    </lineage>
</organism>
<gene>
    <name evidence="1" type="ORF">H5V43_20750</name>
</gene>
<dbReference type="EMBL" id="CP060036">
    <property type="protein sequence ID" value="QOT73637.1"/>
    <property type="molecule type" value="Genomic_DNA"/>
</dbReference>
<protein>
    <submittedName>
        <fullName evidence="1">Uncharacterized protein</fullName>
    </submittedName>
</protein>
<name>A0A7M2GN31_SPHSA</name>
<dbReference type="RefSeq" id="WP_128830762.1">
    <property type="nucleotide sequence ID" value="NZ_CP060036.1"/>
</dbReference>
<sequence length="83" mass="8761">MGIPIMAGGEAGGEHQAPAPMRKCDIGIYDIKLTRPFVASIGFHGGSTGLIARLIGDVVEFRQRAEAARKDVDQPSAIGPFLI</sequence>
<evidence type="ECO:0000313" key="2">
    <source>
        <dbReference type="Proteomes" id="UP000593663"/>
    </source>
</evidence>